<dbReference type="Pfam" id="PF12706">
    <property type="entry name" value="Lactamase_B_2"/>
    <property type="match status" value="1"/>
</dbReference>
<feature type="domain" description="Metallo-beta-lactamase" evidence="1">
    <location>
        <begin position="57"/>
        <end position="182"/>
    </location>
</feature>
<reference evidence="2" key="1">
    <citation type="journal article" date="2020" name="mSystems">
        <title>Genome- and Community-Level Interaction Insights into Carbon Utilization and Element Cycling Functions of Hydrothermarchaeota in Hydrothermal Sediment.</title>
        <authorList>
            <person name="Zhou Z."/>
            <person name="Liu Y."/>
            <person name="Xu W."/>
            <person name="Pan J."/>
            <person name="Luo Z.H."/>
            <person name="Li M."/>
        </authorList>
    </citation>
    <scope>NUCLEOTIDE SEQUENCE [LARGE SCALE GENOMIC DNA]</scope>
    <source>
        <strain evidence="2">SpSt-69</strain>
    </source>
</reference>
<organism evidence="2">
    <name type="scientific">candidate division WOR-3 bacterium</name>
    <dbReference type="NCBI Taxonomy" id="2052148"/>
    <lineage>
        <taxon>Bacteria</taxon>
        <taxon>Bacteria division WOR-3</taxon>
    </lineage>
</organism>
<dbReference type="PANTHER" id="PTHR43546">
    <property type="entry name" value="UPF0173 METAL-DEPENDENT HYDROLASE MJ1163-RELATED"/>
    <property type="match status" value="1"/>
</dbReference>
<dbReference type="PIRSF" id="PIRSF004944">
    <property type="entry name" value="UCP004944_hydrls"/>
    <property type="match status" value="1"/>
</dbReference>
<gene>
    <name evidence="2" type="ORF">ENU66_07825</name>
</gene>
<dbReference type="AlphaFoldDB" id="A0A7V3ZYX8"/>
<sequence>MNIKILASESLGVRSYCTYVETKSLKVIIDPGCALGPNRFNLPPHKQEVESLWECWERINEYLKKSDFAIITHYHYDHHHYRNANLYEGKTLFVKDFSTLNPRQRRRAEKFLEKLKLPRAVVVADGRNFYFGDTEIEFTKALPHGYGRQDIKVIGVYIKEDKESMFYTSDISGVLEDTLVDFLKNKQITTLIFDGFPLYIKGPVLKNKWFFDSLKKLDFLIRTCNIKNLIIDHHSSRTSDWKKYYEEILSNKNLNFVGTAAEFLKIEPKYLESMRRTLFAQK</sequence>
<dbReference type="Gene3D" id="3.60.15.10">
    <property type="entry name" value="Ribonuclease Z/Hydroxyacylglutathione hydrolase-like"/>
    <property type="match status" value="1"/>
</dbReference>
<protein>
    <recommendedName>
        <fullName evidence="1">Metallo-beta-lactamase domain-containing protein</fullName>
    </recommendedName>
</protein>
<dbReference type="PANTHER" id="PTHR43546:SF4">
    <property type="entry name" value="UPF0282 PROTEIN MJ1629"/>
    <property type="match status" value="1"/>
</dbReference>
<evidence type="ECO:0000313" key="2">
    <source>
        <dbReference type="EMBL" id="HGL18218.1"/>
    </source>
</evidence>
<accession>A0A7V3ZYX8</accession>
<dbReference type="EMBL" id="DTDJ01000047">
    <property type="protein sequence ID" value="HGL18218.1"/>
    <property type="molecule type" value="Genomic_DNA"/>
</dbReference>
<comment type="caution">
    <text evidence="2">The sequence shown here is derived from an EMBL/GenBank/DDBJ whole genome shotgun (WGS) entry which is preliminary data.</text>
</comment>
<dbReference type="InterPro" id="IPR014426">
    <property type="entry name" value="UPF0282_hydrls"/>
</dbReference>
<dbReference type="InterPro" id="IPR050114">
    <property type="entry name" value="UPF0173_UPF0282_UlaG_hydrolase"/>
</dbReference>
<dbReference type="InterPro" id="IPR001279">
    <property type="entry name" value="Metallo-B-lactamas"/>
</dbReference>
<dbReference type="SUPFAM" id="SSF56281">
    <property type="entry name" value="Metallo-hydrolase/oxidoreductase"/>
    <property type="match status" value="1"/>
</dbReference>
<name>A0A7V3ZYX8_UNCW3</name>
<proteinExistence type="inferred from homology"/>
<dbReference type="InterPro" id="IPR036866">
    <property type="entry name" value="RibonucZ/Hydroxyglut_hydro"/>
</dbReference>
<dbReference type="HAMAP" id="MF_01406">
    <property type="entry name" value="UPF0282"/>
    <property type="match status" value="1"/>
</dbReference>
<evidence type="ECO:0000259" key="1">
    <source>
        <dbReference type="Pfam" id="PF12706"/>
    </source>
</evidence>